<comment type="caution">
    <text evidence="4">The sequence shown here is derived from an EMBL/GenBank/DDBJ whole genome shotgun (WGS) entry which is preliminary data.</text>
</comment>
<proteinExistence type="predicted"/>
<accession>A0AAD7RXA5</accession>
<dbReference type="GO" id="GO:0051959">
    <property type="term" value="F:dynein light intermediate chain binding"/>
    <property type="evidence" value="ECO:0007669"/>
    <property type="project" value="InterPro"/>
</dbReference>
<dbReference type="Gene3D" id="3.20.180.20">
    <property type="entry name" value="Dynein heavy chain, N-terminal domain 2"/>
    <property type="match status" value="1"/>
</dbReference>
<dbReference type="PANTHER" id="PTHR45703">
    <property type="entry name" value="DYNEIN HEAVY CHAIN"/>
    <property type="match status" value="1"/>
</dbReference>
<dbReference type="FunFam" id="1.20.140.100:FF:000008">
    <property type="entry name" value="Dynein heavy chain domain 1"/>
    <property type="match status" value="1"/>
</dbReference>
<name>A0AAD7RXA5_9TELE</name>
<evidence type="ECO:0000313" key="5">
    <source>
        <dbReference type="Proteomes" id="UP001221898"/>
    </source>
</evidence>
<dbReference type="GO" id="GO:0007018">
    <property type="term" value="P:microtubule-based movement"/>
    <property type="evidence" value="ECO:0007669"/>
    <property type="project" value="InterPro"/>
</dbReference>
<feature type="region of interest" description="Disordered" evidence="1">
    <location>
        <begin position="905"/>
        <end position="935"/>
    </location>
</feature>
<dbReference type="GO" id="GO:0045505">
    <property type="term" value="F:dynein intermediate chain binding"/>
    <property type="evidence" value="ECO:0007669"/>
    <property type="project" value="InterPro"/>
</dbReference>
<keyword evidence="5" id="KW-1185">Reference proteome</keyword>
<dbReference type="EMBL" id="JAINUG010000149">
    <property type="protein sequence ID" value="KAJ8392109.1"/>
    <property type="molecule type" value="Genomic_DNA"/>
</dbReference>
<dbReference type="Gene3D" id="1.20.140.100">
    <property type="entry name" value="Dynein heavy chain, N-terminal domain 2"/>
    <property type="match status" value="1"/>
</dbReference>
<evidence type="ECO:0008006" key="6">
    <source>
        <dbReference type="Google" id="ProtNLM"/>
    </source>
</evidence>
<dbReference type="InterPro" id="IPR035699">
    <property type="entry name" value="AAA_6"/>
</dbReference>
<dbReference type="Pfam" id="PF12774">
    <property type="entry name" value="AAA_6"/>
    <property type="match status" value="1"/>
</dbReference>
<dbReference type="GO" id="GO:0030286">
    <property type="term" value="C:dynein complex"/>
    <property type="evidence" value="ECO:0007669"/>
    <property type="project" value="InterPro"/>
</dbReference>
<dbReference type="InterPro" id="IPR042222">
    <property type="entry name" value="Dynein_2_N"/>
</dbReference>
<reference evidence="4" key="1">
    <citation type="journal article" date="2023" name="Science">
        <title>Genome structures resolve the early diversification of teleost fishes.</title>
        <authorList>
            <person name="Parey E."/>
            <person name="Louis A."/>
            <person name="Montfort J."/>
            <person name="Bouchez O."/>
            <person name="Roques C."/>
            <person name="Iampietro C."/>
            <person name="Lluch J."/>
            <person name="Castinel A."/>
            <person name="Donnadieu C."/>
            <person name="Desvignes T."/>
            <person name="Floi Bucao C."/>
            <person name="Jouanno E."/>
            <person name="Wen M."/>
            <person name="Mejri S."/>
            <person name="Dirks R."/>
            <person name="Jansen H."/>
            <person name="Henkel C."/>
            <person name="Chen W.J."/>
            <person name="Zahm M."/>
            <person name="Cabau C."/>
            <person name="Klopp C."/>
            <person name="Thompson A.W."/>
            <person name="Robinson-Rechavi M."/>
            <person name="Braasch I."/>
            <person name="Lecointre G."/>
            <person name="Bobe J."/>
            <person name="Postlethwait J.H."/>
            <person name="Berthelot C."/>
            <person name="Roest Crollius H."/>
            <person name="Guiguen Y."/>
        </authorList>
    </citation>
    <scope>NUCLEOTIDE SEQUENCE</scope>
    <source>
        <strain evidence="4">NC1722</strain>
    </source>
</reference>
<evidence type="ECO:0000259" key="2">
    <source>
        <dbReference type="Pfam" id="PF08393"/>
    </source>
</evidence>
<dbReference type="Gene3D" id="1.20.58.1120">
    <property type="match status" value="1"/>
</dbReference>
<dbReference type="PANTHER" id="PTHR45703:SF36">
    <property type="entry name" value="DYNEIN HEAVY CHAIN, CYTOPLASMIC"/>
    <property type="match status" value="1"/>
</dbReference>
<evidence type="ECO:0000256" key="1">
    <source>
        <dbReference type="SAM" id="MobiDB-lite"/>
    </source>
</evidence>
<dbReference type="Gene3D" id="1.10.287.2620">
    <property type="match status" value="1"/>
</dbReference>
<feature type="domain" description="Dynein heavy chain linker" evidence="2">
    <location>
        <begin position="737"/>
        <end position="1178"/>
    </location>
</feature>
<sequence>MPVEKLTDILSAVKRTKQKLEPVLTGMEVVEIFMKKRHLGKLQFIHLKAKEGGAYRPYDLGVVPHDQAGPEHYIFSPTSVLHVRDGCSVGFQTLSEWHREAMLWNVLQGLTFFRDFLLRRVFVRWRRNVRQNALQCTCALLQGQLLLAVPQFREGILQVSRLIEELKKIHWLPQDDSQTYTLQDFHSALLRKNKEAQAGLEKFLQYRALILSMVREDSYRAQQELQRQVELVELSPPGQPLHLQRAGQRRLRQDLGRAESALQRLGNMAALVDHMTAQSLVTIARREVTHFVSSVLTRRRTQRGGLFRTELVFGTEGQLSLDPPTHLFQEALQGALFSVADSVLQVFDSYRFSTELKDGVITSTDPHGLAPDPRLACINGFSGPTDPGGRDGELRNDVTSRPVSPAKLVLPNMSPPSVVGQKLRGQYYPLSRQPVEWQLSVSGGNQEAQREQAAVTQEAFLEVQQLCEGQSWLVDVRLTCGQWNSARLEAMRGWPSQRYQEHIQRVRAWAERVRTLPVSFTTSNRLITVHCTHIRDEIAPLLASLEEEVRTLLVEQVRLRSMALVSELERAADWLRAEPTDLDGYSQQASTVKRYEGMCGDLQLQQRYLRSLQETVRLNYGPVSSEEDTLGAQVQDHWNHFLPLLKEAGETVRRRAPSMADALDRTVSSRARELQGLVSRATSGPYLDPSQEPAPVVARLQSMCGQFCAVAAQLQQLSETSVIIRGKPLDLSLMEEERQKLEARRGLWELLRASASYIQEWRRLLFSKFVVLRAQEKVNEWLRQAALLEGRVPPQDAVLKRTLQLLGDFSQQLPLLAKLGSPVLKHKHWRNIFKGMELLYTPEWELTVADLLSKKLLDHQNMINKVCEEAKAEADMEQAFRKLQQRWEGMLFRLANFLLTMRRDEEPHPEPMSGRKTSDGHTPKHGPRPPQSRDSGTFTIIGLEALLAQTEDSVATLSSMLLSPHAVEFRLEVERWVQRLQQLEELLDVWKTYQLKWAFLSKMFHESQVMIQKPELYQQFLVVDVTYREMIQTMSGDPRVLNFVQLGHGERGLRALLAEGLSTMEGISARLLYLLDPPRDRFPRLRFLSDGEVMELLSLHPAPSTLLPLVRKCFQGVRHLEVAHSVNESPDVEETGLCGTQPWVRGAFGGLGERVPFLCPLEPSLDSLAWLCQLEQRMLAPWCSSWRNAPLPGNSVGARTLPPGGGRGSVVQRGPTGFPEPCTGKPGPAKGSLQCQAAKPVPAHSGQICGSQQEVARSPRETAVLRAMVLLAIKHSNQLSGLMELKCDLEVSFEWQRLMKYHLSTGDQSGPGSFNVVPADGDSTEPSCYVDVLSSRLPYGYEYLGPEHWTMVNTPSSDRASLGILLALTCYRCSFVRGPSMSGKTETVANLGGPLANR</sequence>
<organism evidence="4 5">
    <name type="scientific">Aldrovandia affinis</name>
    <dbReference type="NCBI Taxonomy" id="143900"/>
    <lineage>
        <taxon>Eukaryota</taxon>
        <taxon>Metazoa</taxon>
        <taxon>Chordata</taxon>
        <taxon>Craniata</taxon>
        <taxon>Vertebrata</taxon>
        <taxon>Euteleostomi</taxon>
        <taxon>Actinopterygii</taxon>
        <taxon>Neopterygii</taxon>
        <taxon>Teleostei</taxon>
        <taxon>Notacanthiformes</taxon>
        <taxon>Halosauridae</taxon>
        <taxon>Aldrovandia</taxon>
    </lineage>
</organism>
<dbReference type="Proteomes" id="UP001221898">
    <property type="component" value="Unassembled WGS sequence"/>
</dbReference>
<gene>
    <name evidence="4" type="ORF">AAFF_G00079150</name>
</gene>
<dbReference type="Pfam" id="PF08393">
    <property type="entry name" value="DHC_N2"/>
    <property type="match status" value="1"/>
</dbReference>
<dbReference type="InterPro" id="IPR013602">
    <property type="entry name" value="Dynein_heavy_linker"/>
</dbReference>
<feature type="domain" description="Dynein heavy chain hydrolytic ATP-binding dynein motor region" evidence="3">
    <location>
        <begin position="1339"/>
        <end position="1397"/>
    </location>
</feature>
<dbReference type="GO" id="GO:0005524">
    <property type="term" value="F:ATP binding"/>
    <property type="evidence" value="ECO:0007669"/>
    <property type="project" value="InterPro"/>
</dbReference>
<protein>
    <recommendedName>
        <fullName evidence="6">Dynein heavy chain domain-containing protein 1</fullName>
    </recommendedName>
</protein>
<dbReference type="InterPro" id="IPR042228">
    <property type="entry name" value="Dynein_linker_3"/>
</dbReference>
<evidence type="ECO:0000313" key="4">
    <source>
        <dbReference type="EMBL" id="KAJ8392109.1"/>
    </source>
</evidence>
<evidence type="ECO:0000259" key="3">
    <source>
        <dbReference type="Pfam" id="PF12774"/>
    </source>
</evidence>
<dbReference type="InterPro" id="IPR026983">
    <property type="entry name" value="DHC"/>
</dbReference>